<dbReference type="EMBL" id="MPOH02000016">
    <property type="protein sequence ID" value="OQD53880.1"/>
    <property type="molecule type" value="Genomic_DNA"/>
</dbReference>
<organism evidence="5 6">
    <name type="scientific">Streptomyces phaeoluteigriseus</name>
    <dbReference type="NCBI Taxonomy" id="114686"/>
    <lineage>
        <taxon>Bacteria</taxon>
        <taxon>Bacillati</taxon>
        <taxon>Actinomycetota</taxon>
        <taxon>Actinomycetes</taxon>
        <taxon>Kitasatosporales</taxon>
        <taxon>Streptomycetaceae</taxon>
        <taxon>Streptomyces</taxon>
        <taxon>Streptomyces aurantiacus group</taxon>
    </lineage>
</organism>
<dbReference type="Gene3D" id="1.10.1040.10">
    <property type="entry name" value="N-(1-d-carboxylethyl)-l-norvaline Dehydrogenase, domain 2"/>
    <property type="match status" value="1"/>
</dbReference>
<dbReference type="GO" id="GO:0050661">
    <property type="term" value="F:NADP binding"/>
    <property type="evidence" value="ECO:0007669"/>
    <property type="project" value="InterPro"/>
</dbReference>
<dbReference type="InterPro" id="IPR006115">
    <property type="entry name" value="6PGDH_NADP-bd"/>
</dbReference>
<dbReference type="Pfam" id="PF21761">
    <property type="entry name" value="RedAm-like_C"/>
    <property type="match status" value="1"/>
</dbReference>
<dbReference type="PIRSF" id="PIRSF000103">
    <property type="entry name" value="HIBADH"/>
    <property type="match status" value="1"/>
</dbReference>
<evidence type="ECO:0000313" key="5">
    <source>
        <dbReference type="EMBL" id="OQD53880.1"/>
    </source>
</evidence>
<reference evidence="5 6" key="2">
    <citation type="submission" date="2017-02" db="EMBL/GenBank/DDBJ databases">
        <title>Draft genome sequence of Streptomyces phaeoluteigriseus type strain DSM41896.</title>
        <authorList>
            <person name="Salih T.S."/>
            <person name="Algora Gallardo L."/>
            <person name="Melo Santos T."/>
            <person name="Filgueira Martinez S."/>
            <person name="Herron P.R."/>
        </authorList>
    </citation>
    <scope>NUCLEOTIDE SEQUENCE [LARGE SCALE GENOMIC DNA]</scope>
    <source>
        <strain evidence="5 6">DSM 41896</strain>
    </source>
</reference>
<dbReference type="InterPro" id="IPR051265">
    <property type="entry name" value="HIBADH-related_NP60_sf"/>
</dbReference>
<dbReference type="InterPro" id="IPR036291">
    <property type="entry name" value="NAD(P)-bd_dom_sf"/>
</dbReference>
<accession>A0A1V6MN07</accession>
<name>A0A1V6MN07_9ACTN</name>
<evidence type="ECO:0000256" key="1">
    <source>
        <dbReference type="ARBA" id="ARBA00009080"/>
    </source>
</evidence>
<dbReference type="RefSeq" id="WP_073493433.1">
    <property type="nucleotide sequence ID" value="NZ_MPOH02000016.1"/>
</dbReference>
<dbReference type="STRING" id="114686.BM536_026980"/>
<proteinExistence type="inferred from homology"/>
<protein>
    <submittedName>
        <fullName evidence="5">6-phosphogluconate dehydrogenase</fullName>
    </submittedName>
</protein>
<dbReference type="SUPFAM" id="SSF48179">
    <property type="entry name" value="6-phosphogluconate dehydrogenase C-terminal domain-like"/>
    <property type="match status" value="1"/>
</dbReference>
<dbReference type="InterPro" id="IPR008927">
    <property type="entry name" value="6-PGluconate_DH-like_C_sf"/>
</dbReference>
<keyword evidence="2" id="KW-0560">Oxidoreductase</keyword>
<dbReference type="PANTHER" id="PTHR43580">
    <property type="entry name" value="OXIDOREDUCTASE GLYR1-RELATED"/>
    <property type="match status" value="1"/>
</dbReference>
<comment type="caution">
    <text evidence="5">The sequence shown here is derived from an EMBL/GenBank/DDBJ whole genome shotgun (WGS) entry which is preliminary data.</text>
</comment>
<feature type="domain" description="NADPH-dependent reductive aminase-like C-terminal" evidence="4">
    <location>
        <begin position="161"/>
        <end position="287"/>
    </location>
</feature>
<evidence type="ECO:0000259" key="4">
    <source>
        <dbReference type="Pfam" id="PF21761"/>
    </source>
</evidence>
<dbReference type="AlphaFoldDB" id="A0A1V6MN07"/>
<evidence type="ECO:0000259" key="3">
    <source>
        <dbReference type="Pfam" id="PF03446"/>
    </source>
</evidence>
<dbReference type="Pfam" id="PF03446">
    <property type="entry name" value="NAD_binding_2"/>
    <property type="match status" value="1"/>
</dbReference>
<dbReference type="InterPro" id="IPR015815">
    <property type="entry name" value="HIBADH-related"/>
</dbReference>
<dbReference type="OrthoDB" id="4029976at2"/>
<comment type="similarity">
    <text evidence="1">Belongs to the HIBADH-related family.</text>
</comment>
<evidence type="ECO:0000256" key="2">
    <source>
        <dbReference type="ARBA" id="ARBA00023002"/>
    </source>
</evidence>
<dbReference type="Proteomes" id="UP000184286">
    <property type="component" value="Unassembled WGS sequence"/>
</dbReference>
<dbReference type="SUPFAM" id="SSF51735">
    <property type="entry name" value="NAD(P)-binding Rossmann-fold domains"/>
    <property type="match status" value="1"/>
</dbReference>
<dbReference type="GO" id="GO:0016491">
    <property type="term" value="F:oxidoreductase activity"/>
    <property type="evidence" value="ECO:0007669"/>
    <property type="project" value="UniProtKB-KW"/>
</dbReference>
<gene>
    <name evidence="5" type="ORF">BM536_026980</name>
</gene>
<dbReference type="InterPro" id="IPR048666">
    <property type="entry name" value="RedAm-like_C"/>
</dbReference>
<dbReference type="InterPro" id="IPR013328">
    <property type="entry name" value="6PGD_dom2"/>
</dbReference>
<reference evidence="6" key="1">
    <citation type="submission" date="2016-11" db="EMBL/GenBank/DDBJ databases">
        <authorList>
            <person name="Schniete J.K."/>
            <person name="Salih T."/>
            <person name="Algora Gallardo L."/>
            <person name="Martinez Fernandez S."/>
            <person name="Herron P.R."/>
        </authorList>
    </citation>
    <scope>NUCLEOTIDE SEQUENCE [LARGE SCALE GENOMIC DNA]</scope>
    <source>
        <strain evidence="6">DSM 41896</strain>
    </source>
</reference>
<sequence length="290" mass="30739">MQKQPVTVIGLGPMGHAMASTYIDHGHRVTVWNRTASRADDLVAKGAVLASSPAEALSASGLVVLSLTDYDAMYAILEPATHALSGKVVVNLSSDTPEKAREAAKWAARHGAEYLTGGVQASPTGIGDPESFSFYSGPQQVFESVKETLEVLTKTDYRGEDPGLAALYYQLQLDVFWTAALAYLHALAVADAHGISAQDMLPYLSGTVGSMPDFFAFYTPRIDAGEHPGDVDRLAMGVASVDHVVQTAKDAGVDAALPEAVLEIFRRGVDAGHAADSFTSLIETFRKPTA</sequence>
<dbReference type="PANTHER" id="PTHR43580:SF2">
    <property type="entry name" value="CYTOKINE-LIKE NUCLEAR FACTOR N-PAC"/>
    <property type="match status" value="1"/>
</dbReference>
<evidence type="ECO:0000313" key="6">
    <source>
        <dbReference type="Proteomes" id="UP000184286"/>
    </source>
</evidence>
<feature type="domain" description="6-phosphogluconate dehydrogenase NADP-binding" evidence="3">
    <location>
        <begin position="6"/>
        <end position="154"/>
    </location>
</feature>
<dbReference type="Gene3D" id="3.40.50.720">
    <property type="entry name" value="NAD(P)-binding Rossmann-like Domain"/>
    <property type="match status" value="1"/>
</dbReference>